<gene>
    <name evidence="1" type="ORF">JTE90_011100</name>
</gene>
<keyword evidence="2" id="KW-1185">Reference proteome</keyword>
<dbReference type="EMBL" id="JAFNEN010000905">
    <property type="protein sequence ID" value="KAG8176230.1"/>
    <property type="molecule type" value="Genomic_DNA"/>
</dbReference>
<accession>A0AAV6TWA9</accession>
<evidence type="ECO:0008006" key="3">
    <source>
        <dbReference type="Google" id="ProtNLM"/>
    </source>
</evidence>
<dbReference type="AlphaFoldDB" id="A0AAV6TWA9"/>
<comment type="caution">
    <text evidence="1">The sequence shown here is derived from an EMBL/GenBank/DDBJ whole genome shotgun (WGS) entry which is preliminary data.</text>
</comment>
<evidence type="ECO:0000313" key="2">
    <source>
        <dbReference type="Proteomes" id="UP000827092"/>
    </source>
</evidence>
<dbReference type="Proteomes" id="UP000827092">
    <property type="component" value="Unassembled WGS sequence"/>
</dbReference>
<protein>
    <recommendedName>
        <fullName evidence="3">Transposase</fullName>
    </recommendedName>
</protein>
<proteinExistence type="predicted"/>
<sequence>MSDSHGAECFICDESLNEGETLIVKDRGVNRLRESSAKRKLTAHSAFLNNVKEVRVHTSCQITFLCGNGLPKDFEENQKKRPLARRNQVYLCTQLSMKEKILSIVNARGDQWAQEILQRISTLPEGTDLVAADAAYHISCYRKLYSRVPTGMKRGYHPASNVDEAMEYIFSYLEDNSEE</sequence>
<evidence type="ECO:0000313" key="1">
    <source>
        <dbReference type="EMBL" id="KAG8176230.1"/>
    </source>
</evidence>
<organism evidence="1 2">
    <name type="scientific">Oedothorax gibbosus</name>
    <dbReference type="NCBI Taxonomy" id="931172"/>
    <lineage>
        <taxon>Eukaryota</taxon>
        <taxon>Metazoa</taxon>
        <taxon>Ecdysozoa</taxon>
        <taxon>Arthropoda</taxon>
        <taxon>Chelicerata</taxon>
        <taxon>Arachnida</taxon>
        <taxon>Araneae</taxon>
        <taxon>Araneomorphae</taxon>
        <taxon>Entelegynae</taxon>
        <taxon>Araneoidea</taxon>
        <taxon>Linyphiidae</taxon>
        <taxon>Erigoninae</taxon>
        <taxon>Oedothorax</taxon>
    </lineage>
</organism>
<name>A0AAV6TWA9_9ARAC</name>
<reference evidence="1 2" key="1">
    <citation type="journal article" date="2022" name="Nat. Ecol. Evol.">
        <title>A masculinizing supergene underlies an exaggerated male reproductive morph in a spider.</title>
        <authorList>
            <person name="Hendrickx F."/>
            <person name="De Corte Z."/>
            <person name="Sonet G."/>
            <person name="Van Belleghem S.M."/>
            <person name="Kostlbacher S."/>
            <person name="Vangestel C."/>
        </authorList>
    </citation>
    <scope>NUCLEOTIDE SEQUENCE [LARGE SCALE GENOMIC DNA]</scope>
    <source>
        <strain evidence="1">W744_W776</strain>
    </source>
</reference>